<evidence type="ECO:0000256" key="1">
    <source>
        <dbReference type="SAM" id="Coils"/>
    </source>
</evidence>
<sequence length="1274" mass="147653">MAMSSDKAYHEKERQLKGRKEKRKIKSSSTGHSRDKFEERLDFKFYDFKALEIEKGWNQLFVSIISMETGETIAKSGKALVQNGQCHWEDSMLSTIWISDYSHEDNEACLLKLLVAMGSPRFGTLGEATINLASYIVPETCTASLPLIQHGSHGAILQVKIQCLTPRRNYRKYTNSYGDEMSVGYDDVDSISNASDTTFKNIFYPGELSTKRRGPQMTCSDHDVGSLDSSFPSWIENFPQQSNVNGWKTNVQEKQDTTCSKDGPHSLYDTSSLGTQIQDKMEDFGQISHANDSASTRSVCSSKDMLAAAQVTIELLHGEVKMWEESTRKLTTDVERLRKELHKKSKHKKDLEMELSASRKESGDLKEEIQRLTAMVKQNDSRNLRLQTEEMDNVIKELKDEINYQKGLNYDLEVKLNRTQESNIDIVSIFRNFEKMVEKQKMEIAELSRTNRRFDGENNSRGIEDSEEEDFSLSIDVLPEKMRKEFYGSGYDLSTNENAIRCLHEGIELQEFRNVEIERQVMQEKQKNMQSTNQFLEKALDDKDHEMQNARHFMAQTFEENDAKWSNRLFEKEKQIANFEKKLYEGFNAFSNEILALTQRVQDLEAEFRERYGESKEDLVSSFPSNILLFNFDTAIKITEAFLELYKQLHVSVKNLKGQKSLLTFTKNKSCFDILELSKDAGKIDLRELTDVILCTTIQLNKLLESKATSLENEINPHDEVRNSSKIESSDDDQHALFALKEEVAQLSERISGLEAEVRYLNEEKELTHLALENSENIVTYLKAEIKRMENINESRKVDLKIMGESMQKRWTEAQEECGFLKGGNLKLQAINENLIQVSKTLQATNGVLRMQNLALHNRYAVLESKLGESQIAFSDIMKLVEDLECKFTSMLEEIALKEKTINVDIEALLQESVKQDERFIIEERFLTQMYMEKAAEVSNLQREVEHLTDQVSDIFDRHKIIASNVVLHVYDLCSDKAMTEAALQEEQEKLKLYEAKLDNLQAEYEVTVHNYNEELATMTENQENLMVKHEKVVLLLGNSKSNEEKLKGIVRRLVVELKTSELERLQATEEIFELEVQLQKTEVLQNELFILKRSLYEVKFECRRLETSYQMLSLEYDVLKAEKVSCMQRLSTTEEVTSELEDCKRSKVELEDKIFRLEWDLTTKEASWHSNAQLKYELAQVTRENGELFKKKEYLQQENEDYQKKVKVLEEKLKQKDEKQNEYIDKECSTSTTDQDDLKFLQVEDNCSSIKSSERQLLSTATFFQNHNKFLTK</sequence>
<evidence type="ECO:0000256" key="2">
    <source>
        <dbReference type="SAM" id="MobiDB-lite"/>
    </source>
</evidence>
<feature type="domain" description="C2 NT-type" evidence="3">
    <location>
        <begin position="27"/>
        <end position="165"/>
    </location>
</feature>
<dbReference type="InterPro" id="IPR019448">
    <property type="entry name" value="NT-C2"/>
</dbReference>
<feature type="region of interest" description="Disordered" evidence="2">
    <location>
        <begin position="1"/>
        <end position="31"/>
    </location>
</feature>
<dbReference type="PANTHER" id="PTHR47270:SF13">
    <property type="entry name" value="HEAVY CHAIN-LIKE PROTEIN, PUTATIVE-RELATED"/>
    <property type="match status" value="1"/>
</dbReference>
<keyword evidence="1" id="KW-0175">Coiled coil</keyword>
<evidence type="ECO:0000313" key="4">
    <source>
        <dbReference type="Proteomes" id="UP000087171"/>
    </source>
</evidence>
<feature type="coiled-coil region" evidence="1">
    <location>
        <begin position="320"/>
        <end position="401"/>
    </location>
</feature>
<feature type="coiled-coil region" evidence="1">
    <location>
        <begin position="1186"/>
        <end position="1227"/>
    </location>
</feature>
<dbReference type="PANTHER" id="PTHR47270">
    <property type="entry name" value="PROTEIN MLP1-LIKE"/>
    <property type="match status" value="1"/>
</dbReference>
<dbReference type="PROSITE" id="PS51840">
    <property type="entry name" value="C2_NT"/>
    <property type="match status" value="1"/>
</dbReference>
<proteinExistence type="predicted"/>
<gene>
    <name evidence="5" type="primary">LOC101497287</name>
</gene>
<dbReference type="RefSeq" id="XP_012570042.2">
    <property type="nucleotide sequence ID" value="XM_012714588.2"/>
</dbReference>
<protein>
    <submittedName>
        <fullName evidence="5">Desmoplakin-like</fullName>
    </submittedName>
</protein>
<evidence type="ECO:0000259" key="3">
    <source>
        <dbReference type="PROSITE" id="PS51840"/>
    </source>
</evidence>
<dbReference type="eggNOG" id="ENOG502QTRF">
    <property type="taxonomic scope" value="Eukaryota"/>
</dbReference>
<feature type="coiled-coil region" evidence="1">
    <location>
        <begin position="931"/>
        <end position="1029"/>
    </location>
</feature>
<dbReference type="Proteomes" id="UP000087171">
    <property type="component" value="Chromosome Ca4"/>
</dbReference>
<evidence type="ECO:0000313" key="5">
    <source>
        <dbReference type="RefSeq" id="XP_012570042.2"/>
    </source>
</evidence>
<feature type="compositionally biased region" description="Basic and acidic residues" evidence="2">
    <location>
        <begin position="7"/>
        <end position="18"/>
    </location>
</feature>
<dbReference type="PaxDb" id="3827-XP_004496302.1"/>
<dbReference type="Pfam" id="PF10358">
    <property type="entry name" value="NT-C2"/>
    <property type="match status" value="1"/>
</dbReference>
<feature type="coiled-coil region" evidence="1">
    <location>
        <begin position="1103"/>
        <end position="1154"/>
    </location>
</feature>
<keyword evidence="4" id="KW-1185">Reference proteome</keyword>
<dbReference type="AlphaFoldDB" id="A0A1S3E2N2"/>
<name>A0A1S3E2N2_CICAR</name>
<feature type="coiled-coil region" evidence="1">
    <location>
        <begin position="737"/>
        <end position="792"/>
    </location>
</feature>
<reference evidence="4" key="1">
    <citation type="journal article" date="2013" name="Nat. Biotechnol.">
        <title>Draft genome sequence of chickpea (Cicer arietinum) provides a resource for trait improvement.</title>
        <authorList>
            <person name="Varshney R.K."/>
            <person name="Song C."/>
            <person name="Saxena R.K."/>
            <person name="Azam S."/>
            <person name="Yu S."/>
            <person name="Sharpe A.G."/>
            <person name="Cannon S."/>
            <person name="Baek J."/>
            <person name="Rosen B.D."/>
            <person name="Tar'an B."/>
            <person name="Millan T."/>
            <person name="Zhang X."/>
            <person name="Ramsay L.D."/>
            <person name="Iwata A."/>
            <person name="Wang Y."/>
            <person name="Nelson W."/>
            <person name="Farmer A.D."/>
            <person name="Gaur P.M."/>
            <person name="Soderlund C."/>
            <person name="Penmetsa R.V."/>
            <person name="Xu C."/>
            <person name="Bharti A.K."/>
            <person name="He W."/>
            <person name="Winter P."/>
            <person name="Zhao S."/>
            <person name="Hane J.K."/>
            <person name="Carrasquilla-Garcia N."/>
            <person name="Condie J.A."/>
            <person name="Upadhyaya H.D."/>
            <person name="Luo M.C."/>
            <person name="Thudi M."/>
            <person name="Gowda C.L."/>
            <person name="Singh N.P."/>
            <person name="Lichtenzveig J."/>
            <person name="Gali K.K."/>
            <person name="Rubio J."/>
            <person name="Nadarajan N."/>
            <person name="Dolezel J."/>
            <person name="Bansal K.C."/>
            <person name="Xu X."/>
            <person name="Edwards D."/>
            <person name="Zhang G."/>
            <person name="Kahl G."/>
            <person name="Gil J."/>
            <person name="Singh K.B."/>
            <person name="Datta S.K."/>
            <person name="Jackson S.A."/>
            <person name="Wang J."/>
            <person name="Cook D.R."/>
        </authorList>
    </citation>
    <scope>NUCLEOTIDE SEQUENCE [LARGE SCALE GENOMIC DNA]</scope>
    <source>
        <strain evidence="4">cv. CDC Frontier</strain>
    </source>
</reference>
<dbReference type="OrthoDB" id="658575at2759"/>
<organism evidence="4 5">
    <name type="scientific">Cicer arietinum</name>
    <name type="common">Chickpea</name>
    <name type="synonym">Garbanzo</name>
    <dbReference type="NCBI Taxonomy" id="3827"/>
    <lineage>
        <taxon>Eukaryota</taxon>
        <taxon>Viridiplantae</taxon>
        <taxon>Streptophyta</taxon>
        <taxon>Embryophyta</taxon>
        <taxon>Tracheophyta</taxon>
        <taxon>Spermatophyta</taxon>
        <taxon>Magnoliopsida</taxon>
        <taxon>eudicotyledons</taxon>
        <taxon>Gunneridae</taxon>
        <taxon>Pentapetalae</taxon>
        <taxon>rosids</taxon>
        <taxon>fabids</taxon>
        <taxon>Fabales</taxon>
        <taxon>Fabaceae</taxon>
        <taxon>Papilionoideae</taxon>
        <taxon>50 kb inversion clade</taxon>
        <taxon>NPAAA clade</taxon>
        <taxon>Hologalegina</taxon>
        <taxon>IRL clade</taxon>
        <taxon>Cicereae</taxon>
        <taxon>Cicer</taxon>
    </lineage>
</organism>
<reference evidence="5" key="2">
    <citation type="submission" date="2025-08" db="UniProtKB">
        <authorList>
            <consortium name="RefSeq"/>
        </authorList>
    </citation>
    <scope>IDENTIFICATION</scope>
    <source>
        <tissue evidence="5">Etiolated seedlings</tissue>
    </source>
</reference>
<dbReference type="STRING" id="3827.A0A1S3E2N2"/>
<accession>A0A1S3E2N2</accession>